<dbReference type="EMBL" id="FOIR01000002">
    <property type="protein sequence ID" value="SEW29211.1"/>
    <property type="molecule type" value="Genomic_DNA"/>
</dbReference>
<sequence length="514" mass="61476">MANSKTDPLFELIKSLNKTEKRHFRLFAKRSGNTDNVKFIKLFDAMESMRNYDDQAILKKVKSIKKVQLSNQKANLYKQILASLRQYHIGQNIDIQLREQLDHAKVLYNKGFYKQALKMLDKTKSVAAQNKHFTIALEVMEFEKLIESQYITRSIENRAEELTNAVQETIEIVSSAHKLSNLTLNLYSLYLKKGYAQDESDFQRIRAYFKENLPELDWDNLTFYERLYFHQAHVWYNKILQDFPSVYKHALAWVELFKQNPEMVQKQQVHFIKGYSNLLDALFQLQYYTKFCEVLAEVETLSKDKNIVTDLNTEVLIFKFLYISKINKYFMEGNFKQGVKLIPEILEKLELYKEQIDPERVLMMYYKFASLYFGNADYRKTIFYLNKIIYFKDVKLREDIHCFARILSLIAHFEDGQDYQLEYQIKSTFQFIGKMNEQQQVQKEIFQFLRKSGKITPDELKSEFKGLYNRLERLNEDPSERRPFLYLDILSYLKSRIENRPVDEVVQEKFRTLK</sequence>
<dbReference type="GeneID" id="99987231"/>
<accession>A0A1I0QQQ3</accession>
<gene>
    <name evidence="1" type="ORF">SAMN05216290_2537</name>
</gene>
<dbReference type="STRING" id="1267423.SAMN05216290_2537"/>
<protein>
    <recommendedName>
        <fullName evidence="3">Tetratricopeptide repeat-containing protein</fullName>
    </recommendedName>
</protein>
<dbReference type="OrthoDB" id="714416at2"/>
<evidence type="ECO:0000313" key="1">
    <source>
        <dbReference type="EMBL" id="SEW29211.1"/>
    </source>
</evidence>
<organism evidence="1 2">
    <name type="scientific">Roseivirga pacifica</name>
    <dbReference type="NCBI Taxonomy" id="1267423"/>
    <lineage>
        <taxon>Bacteria</taxon>
        <taxon>Pseudomonadati</taxon>
        <taxon>Bacteroidota</taxon>
        <taxon>Cytophagia</taxon>
        <taxon>Cytophagales</taxon>
        <taxon>Roseivirgaceae</taxon>
        <taxon>Roseivirga</taxon>
    </lineage>
</organism>
<evidence type="ECO:0000313" key="2">
    <source>
        <dbReference type="Proteomes" id="UP000199437"/>
    </source>
</evidence>
<dbReference type="Proteomes" id="UP000199437">
    <property type="component" value="Unassembled WGS sequence"/>
</dbReference>
<proteinExistence type="predicted"/>
<keyword evidence="2" id="KW-1185">Reference proteome</keyword>
<name>A0A1I0QQQ3_9BACT</name>
<dbReference type="AlphaFoldDB" id="A0A1I0QQQ3"/>
<dbReference type="RefSeq" id="WP_090258937.1">
    <property type="nucleotide sequence ID" value="NZ_FOIR01000002.1"/>
</dbReference>
<reference evidence="2" key="1">
    <citation type="submission" date="2016-10" db="EMBL/GenBank/DDBJ databases">
        <authorList>
            <person name="Varghese N."/>
            <person name="Submissions S."/>
        </authorList>
    </citation>
    <scope>NUCLEOTIDE SEQUENCE [LARGE SCALE GENOMIC DNA]</scope>
    <source>
        <strain evidence="2">CGMCC 1.12402</strain>
    </source>
</reference>
<evidence type="ECO:0008006" key="3">
    <source>
        <dbReference type="Google" id="ProtNLM"/>
    </source>
</evidence>